<keyword evidence="2" id="KW-1185">Reference proteome</keyword>
<evidence type="ECO:0000313" key="1">
    <source>
        <dbReference type="EMBL" id="GBP15772.1"/>
    </source>
</evidence>
<sequence length="101" mass="11183">MIKDDHADGGSLTSLHLVSRVSYPEIHRLLFAPTTSDARRIASGSGQLAGFVDPRRSPAPLRTRGAYVSARGEHRRRRAHGVRLVPNAIPCHLYPGFRMSR</sequence>
<dbReference type="AlphaFoldDB" id="A0A4C1TP77"/>
<comment type="caution">
    <text evidence="1">The sequence shown here is derived from an EMBL/GenBank/DDBJ whole genome shotgun (WGS) entry which is preliminary data.</text>
</comment>
<reference evidence="1 2" key="1">
    <citation type="journal article" date="2019" name="Commun. Biol.">
        <title>The bagworm genome reveals a unique fibroin gene that provides high tensile strength.</title>
        <authorList>
            <person name="Kono N."/>
            <person name="Nakamura H."/>
            <person name="Ohtoshi R."/>
            <person name="Tomita M."/>
            <person name="Numata K."/>
            <person name="Arakawa K."/>
        </authorList>
    </citation>
    <scope>NUCLEOTIDE SEQUENCE [LARGE SCALE GENOMIC DNA]</scope>
</reference>
<evidence type="ECO:0000313" key="2">
    <source>
        <dbReference type="Proteomes" id="UP000299102"/>
    </source>
</evidence>
<organism evidence="1 2">
    <name type="scientific">Eumeta variegata</name>
    <name type="common">Bagworm moth</name>
    <name type="synonym">Eumeta japonica</name>
    <dbReference type="NCBI Taxonomy" id="151549"/>
    <lineage>
        <taxon>Eukaryota</taxon>
        <taxon>Metazoa</taxon>
        <taxon>Ecdysozoa</taxon>
        <taxon>Arthropoda</taxon>
        <taxon>Hexapoda</taxon>
        <taxon>Insecta</taxon>
        <taxon>Pterygota</taxon>
        <taxon>Neoptera</taxon>
        <taxon>Endopterygota</taxon>
        <taxon>Lepidoptera</taxon>
        <taxon>Glossata</taxon>
        <taxon>Ditrysia</taxon>
        <taxon>Tineoidea</taxon>
        <taxon>Psychidae</taxon>
        <taxon>Oiketicinae</taxon>
        <taxon>Eumeta</taxon>
    </lineage>
</organism>
<accession>A0A4C1TP77</accession>
<dbReference type="EMBL" id="BGZK01000074">
    <property type="protein sequence ID" value="GBP15772.1"/>
    <property type="molecule type" value="Genomic_DNA"/>
</dbReference>
<protein>
    <submittedName>
        <fullName evidence="1">Uncharacterized protein</fullName>
    </submittedName>
</protein>
<dbReference type="Proteomes" id="UP000299102">
    <property type="component" value="Unassembled WGS sequence"/>
</dbReference>
<name>A0A4C1TP77_EUMVA</name>
<proteinExistence type="predicted"/>
<gene>
    <name evidence="1" type="ORF">EVAR_93954_1</name>
</gene>